<keyword evidence="2" id="KW-0472">Membrane</keyword>
<dbReference type="Proteomes" id="UP000502996">
    <property type="component" value="Chromosome"/>
</dbReference>
<keyword evidence="2" id="KW-1133">Transmembrane helix</keyword>
<evidence type="ECO:0000313" key="4">
    <source>
        <dbReference type="Proteomes" id="UP000502996"/>
    </source>
</evidence>
<dbReference type="KEGG" id="nano:G5V58_00965"/>
<dbReference type="EMBL" id="CP049257">
    <property type="protein sequence ID" value="QIG41528.1"/>
    <property type="molecule type" value="Genomic_DNA"/>
</dbReference>
<organism evidence="3 4">
    <name type="scientific">Nocardioides anomalus</name>
    <dbReference type="NCBI Taxonomy" id="2712223"/>
    <lineage>
        <taxon>Bacteria</taxon>
        <taxon>Bacillati</taxon>
        <taxon>Actinomycetota</taxon>
        <taxon>Actinomycetes</taxon>
        <taxon>Propionibacteriales</taxon>
        <taxon>Nocardioidaceae</taxon>
        <taxon>Nocardioides</taxon>
    </lineage>
</organism>
<protein>
    <submittedName>
        <fullName evidence="3">Uncharacterized protein</fullName>
    </submittedName>
</protein>
<gene>
    <name evidence="3" type="ORF">G5V58_00965</name>
</gene>
<reference evidence="3 4" key="1">
    <citation type="submission" date="2020-02" db="EMBL/GenBank/DDBJ databases">
        <title>Full genome sequence of Nocardioides sp. R-3366.</title>
        <authorList>
            <person name="Im W.-T."/>
        </authorList>
    </citation>
    <scope>NUCLEOTIDE SEQUENCE [LARGE SCALE GENOMIC DNA]</scope>
    <source>
        <strain evidence="3 4">R-3366</strain>
    </source>
</reference>
<accession>A0A6G6W865</accession>
<name>A0A6G6W865_9ACTN</name>
<feature type="compositionally biased region" description="Basic residues" evidence="1">
    <location>
        <begin position="18"/>
        <end position="29"/>
    </location>
</feature>
<keyword evidence="4" id="KW-1185">Reference proteome</keyword>
<feature type="transmembrane region" description="Helical" evidence="2">
    <location>
        <begin position="34"/>
        <end position="58"/>
    </location>
</feature>
<evidence type="ECO:0000313" key="3">
    <source>
        <dbReference type="EMBL" id="QIG41528.1"/>
    </source>
</evidence>
<evidence type="ECO:0000256" key="2">
    <source>
        <dbReference type="SAM" id="Phobius"/>
    </source>
</evidence>
<dbReference type="AlphaFoldDB" id="A0A6G6W865"/>
<proteinExistence type="predicted"/>
<evidence type="ECO:0000256" key="1">
    <source>
        <dbReference type="SAM" id="MobiDB-lite"/>
    </source>
</evidence>
<keyword evidence="2" id="KW-0812">Transmembrane</keyword>
<dbReference type="RefSeq" id="WP_165227954.1">
    <property type="nucleotide sequence ID" value="NZ_CP049257.1"/>
</dbReference>
<sequence length="114" mass="12116">MAGQEGLPGSDPSGGARRGARRGPRPRRTFRPDLALLGAGSLLTLLAWVVLVWLAIGAGRDARGGESGRWTVLVLCSVGAVVCLFGCLWLLTALLRAVGVLEQPTRKDARPHRH</sequence>
<feature type="transmembrane region" description="Helical" evidence="2">
    <location>
        <begin position="70"/>
        <end position="98"/>
    </location>
</feature>
<feature type="region of interest" description="Disordered" evidence="1">
    <location>
        <begin position="1"/>
        <end position="30"/>
    </location>
</feature>